<gene>
    <name evidence="2" type="primary">PSY2_6</name>
    <name evidence="2" type="ORF">LTR16_012621</name>
</gene>
<reference evidence="2 3" key="1">
    <citation type="submission" date="2023-08" db="EMBL/GenBank/DDBJ databases">
        <title>Black Yeasts Isolated from many extreme environments.</title>
        <authorList>
            <person name="Coleine C."/>
            <person name="Stajich J.E."/>
            <person name="Selbmann L."/>
        </authorList>
    </citation>
    <scope>NUCLEOTIDE SEQUENCE [LARGE SCALE GENOMIC DNA]</scope>
    <source>
        <strain evidence="2 3">CCFEE 536</strain>
    </source>
</reference>
<dbReference type="InterPro" id="IPR006887">
    <property type="entry name" value="P4R3-like_central_dom"/>
</dbReference>
<dbReference type="Pfam" id="PF04802">
    <property type="entry name" value="PP4R3"/>
    <property type="match status" value="1"/>
</dbReference>
<keyword evidence="3" id="KW-1185">Reference proteome</keyword>
<organism evidence="2 3">
    <name type="scientific">Cryomyces antarcticus</name>
    <dbReference type="NCBI Taxonomy" id="329879"/>
    <lineage>
        <taxon>Eukaryota</taxon>
        <taxon>Fungi</taxon>
        <taxon>Dikarya</taxon>
        <taxon>Ascomycota</taxon>
        <taxon>Pezizomycotina</taxon>
        <taxon>Dothideomycetes</taxon>
        <taxon>Dothideomycetes incertae sedis</taxon>
        <taxon>Cryomyces</taxon>
    </lineage>
</organism>
<comment type="caution">
    <text evidence="2">The sequence shown here is derived from an EMBL/GenBank/DDBJ whole genome shotgun (WGS) entry which is preliminary data.</text>
</comment>
<accession>A0ABR0LTD1</accession>
<evidence type="ECO:0000313" key="3">
    <source>
        <dbReference type="Proteomes" id="UP001357485"/>
    </source>
</evidence>
<protein>
    <submittedName>
        <fullName evidence="2">Platinum sensitivity protein</fullName>
    </submittedName>
</protein>
<name>A0ABR0LTD1_9PEZI</name>
<feature type="non-terminal residue" evidence="2">
    <location>
        <position position="69"/>
    </location>
</feature>
<dbReference type="Proteomes" id="UP001357485">
    <property type="component" value="Unassembled WGS sequence"/>
</dbReference>
<proteinExistence type="predicted"/>
<sequence length="69" mass="7753">MADAIKVLLDPNANTASVETLGRTNAEFSAKLRSITPTALQTETFIQNFYDESAKKLFQPLKDLEYRES</sequence>
<evidence type="ECO:0000313" key="2">
    <source>
        <dbReference type="EMBL" id="KAK5235554.1"/>
    </source>
</evidence>
<evidence type="ECO:0000259" key="1">
    <source>
        <dbReference type="Pfam" id="PF04802"/>
    </source>
</evidence>
<feature type="domain" description="Serine/threonine-protein phosphatase 4 regulatory subunit 3-like central" evidence="1">
    <location>
        <begin position="1"/>
        <end position="67"/>
    </location>
</feature>
<dbReference type="EMBL" id="JAVRRA010013030">
    <property type="protein sequence ID" value="KAK5235554.1"/>
    <property type="molecule type" value="Genomic_DNA"/>
</dbReference>